<dbReference type="Proteomes" id="UP001061361">
    <property type="component" value="Chromosome"/>
</dbReference>
<keyword evidence="2" id="KW-1185">Reference proteome</keyword>
<gene>
    <name evidence="1" type="ORF">JCM14722_16810</name>
</gene>
<sequence>MTFPLESAASGPPCVLPVDSFFIPASVLDMRQWAIQYCAERSVFATQMEGRAEGLRLQIPDPGYGQGGVVVGYLFHPARLVAFG</sequence>
<organism evidence="1 2">
    <name type="scientific">Pseudodesulfovibrio portus</name>
    <dbReference type="NCBI Taxonomy" id="231439"/>
    <lineage>
        <taxon>Bacteria</taxon>
        <taxon>Pseudomonadati</taxon>
        <taxon>Thermodesulfobacteriota</taxon>
        <taxon>Desulfovibrionia</taxon>
        <taxon>Desulfovibrionales</taxon>
        <taxon>Desulfovibrionaceae</taxon>
    </lineage>
</organism>
<evidence type="ECO:0000313" key="1">
    <source>
        <dbReference type="EMBL" id="BDQ34139.1"/>
    </source>
</evidence>
<proteinExistence type="predicted"/>
<evidence type="ECO:0008006" key="3">
    <source>
        <dbReference type="Google" id="ProtNLM"/>
    </source>
</evidence>
<name>A0ABM8ARQ9_9BACT</name>
<evidence type="ECO:0000313" key="2">
    <source>
        <dbReference type="Proteomes" id="UP001061361"/>
    </source>
</evidence>
<accession>A0ABM8ARQ9</accession>
<dbReference type="EMBL" id="AP026708">
    <property type="protein sequence ID" value="BDQ34139.1"/>
    <property type="molecule type" value="Genomic_DNA"/>
</dbReference>
<reference evidence="1" key="1">
    <citation type="submission" date="2022-08" db="EMBL/GenBank/DDBJ databases">
        <title>Genome Sequence of the sulphate-reducing bacterium, Pseudodesulfovibrio portus JCM14722.</title>
        <authorList>
            <person name="Kondo R."/>
            <person name="Kataoka T."/>
        </authorList>
    </citation>
    <scope>NUCLEOTIDE SEQUENCE</scope>
    <source>
        <strain evidence="1">JCM 14722</strain>
    </source>
</reference>
<protein>
    <recommendedName>
        <fullName evidence="3">GNAT family N-acetyltransferase</fullName>
    </recommendedName>
</protein>